<evidence type="ECO:0000256" key="1">
    <source>
        <dbReference type="SAM" id="Phobius"/>
    </source>
</evidence>
<keyword evidence="1" id="KW-0812">Transmembrane</keyword>
<dbReference type="Proteomes" id="UP001165740">
    <property type="component" value="Chromosome 4"/>
</dbReference>
<keyword evidence="1" id="KW-0472">Membrane</keyword>
<evidence type="ECO:0000313" key="3">
    <source>
        <dbReference type="RefSeq" id="XP_055883596.1"/>
    </source>
</evidence>
<name>A0A9W3A8L5_BIOGL</name>
<gene>
    <name evidence="3" type="primary">LOC129926001</name>
</gene>
<reference evidence="3" key="1">
    <citation type="submission" date="2025-08" db="UniProtKB">
        <authorList>
            <consortium name="RefSeq"/>
        </authorList>
    </citation>
    <scope>IDENTIFICATION</scope>
</reference>
<dbReference type="RefSeq" id="XP_055883596.1">
    <property type="nucleotide sequence ID" value="XM_056027621.1"/>
</dbReference>
<keyword evidence="1" id="KW-1133">Transmembrane helix</keyword>
<accession>A0A9W3A8L5</accession>
<protein>
    <submittedName>
        <fullName evidence="3">Uncharacterized protein LOC129926001</fullName>
    </submittedName>
</protein>
<organism evidence="2 3">
    <name type="scientific">Biomphalaria glabrata</name>
    <name type="common">Bloodfluke planorb</name>
    <name type="synonym">Freshwater snail</name>
    <dbReference type="NCBI Taxonomy" id="6526"/>
    <lineage>
        <taxon>Eukaryota</taxon>
        <taxon>Metazoa</taxon>
        <taxon>Spiralia</taxon>
        <taxon>Lophotrochozoa</taxon>
        <taxon>Mollusca</taxon>
        <taxon>Gastropoda</taxon>
        <taxon>Heterobranchia</taxon>
        <taxon>Euthyneura</taxon>
        <taxon>Panpulmonata</taxon>
        <taxon>Hygrophila</taxon>
        <taxon>Lymnaeoidea</taxon>
        <taxon>Planorbidae</taxon>
        <taxon>Biomphalaria</taxon>
    </lineage>
</organism>
<dbReference type="GeneID" id="129926001"/>
<evidence type="ECO:0000313" key="2">
    <source>
        <dbReference type="Proteomes" id="UP001165740"/>
    </source>
</evidence>
<keyword evidence="2" id="KW-1185">Reference proteome</keyword>
<feature type="transmembrane region" description="Helical" evidence="1">
    <location>
        <begin position="26"/>
        <end position="46"/>
    </location>
</feature>
<sequence>MFLKLGGMANLEAEYRSKLFFKATGVNIQAMLLFIILSVMTSLSLVTCQTDQECKLEVVNRKDFEEKIVIYLSEDSKSLLIEYNLTISSRGNITDWNNIADSTSIEPWRWFRAKGDEIIRFLLIYDRIFLGSVFFYKIYKYFPVDLVDHPDGCLQNISTTETSSFIMRALIEDFGIRFEDLRTSSKLYKEPFICTTRRDNGKTYKWCCKNDLHNEIVCNSVQE</sequence>
<dbReference type="AlphaFoldDB" id="A0A9W3A8L5"/>
<dbReference type="OrthoDB" id="6217100at2759"/>
<proteinExistence type="predicted"/>